<sequence length="162" mass="18865">MPRLETIARNSCAPLNIMLPRLKHIQPSNHATKLLWSRLIQFKCVTADLFHDYLEQEARKGKGAFIQDMWTVIGKPKLYNLVTKDLTEQTITPWIHLAQMVFRHLHKHSKDPVCCPECLEPMTLGHFYYKHAPKTHTLDSRKQCIFLDVDNGIAEKRTFPSM</sequence>
<evidence type="ECO:0000313" key="2">
    <source>
        <dbReference type="Proteomes" id="UP000887159"/>
    </source>
</evidence>
<accession>A0A8X6S017</accession>
<organism evidence="1 2">
    <name type="scientific">Trichonephila clavipes</name>
    <name type="common">Golden silk orbweaver</name>
    <name type="synonym">Nephila clavipes</name>
    <dbReference type="NCBI Taxonomy" id="2585209"/>
    <lineage>
        <taxon>Eukaryota</taxon>
        <taxon>Metazoa</taxon>
        <taxon>Ecdysozoa</taxon>
        <taxon>Arthropoda</taxon>
        <taxon>Chelicerata</taxon>
        <taxon>Arachnida</taxon>
        <taxon>Araneae</taxon>
        <taxon>Araneomorphae</taxon>
        <taxon>Entelegynae</taxon>
        <taxon>Araneoidea</taxon>
        <taxon>Nephilidae</taxon>
        <taxon>Trichonephila</taxon>
    </lineage>
</organism>
<reference evidence="1" key="1">
    <citation type="submission" date="2020-08" db="EMBL/GenBank/DDBJ databases">
        <title>Multicomponent nature underlies the extraordinary mechanical properties of spider dragline silk.</title>
        <authorList>
            <person name="Kono N."/>
            <person name="Nakamura H."/>
            <person name="Mori M."/>
            <person name="Yoshida Y."/>
            <person name="Ohtoshi R."/>
            <person name="Malay A.D."/>
            <person name="Moran D.A.P."/>
            <person name="Tomita M."/>
            <person name="Numata K."/>
            <person name="Arakawa K."/>
        </authorList>
    </citation>
    <scope>NUCLEOTIDE SEQUENCE</scope>
</reference>
<comment type="caution">
    <text evidence="1">The sequence shown here is derived from an EMBL/GenBank/DDBJ whole genome shotgun (WGS) entry which is preliminary data.</text>
</comment>
<dbReference type="EMBL" id="BMAU01021247">
    <property type="protein sequence ID" value="GFY04952.1"/>
    <property type="molecule type" value="Genomic_DNA"/>
</dbReference>
<dbReference type="AlphaFoldDB" id="A0A8X6S017"/>
<name>A0A8X6S017_TRICX</name>
<gene>
    <name evidence="1" type="ORF">TNCV_2176081</name>
</gene>
<protein>
    <submittedName>
        <fullName evidence="1">Uncharacterized protein</fullName>
    </submittedName>
</protein>
<proteinExistence type="predicted"/>
<evidence type="ECO:0000313" key="1">
    <source>
        <dbReference type="EMBL" id="GFY04952.1"/>
    </source>
</evidence>
<dbReference type="Proteomes" id="UP000887159">
    <property type="component" value="Unassembled WGS sequence"/>
</dbReference>
<keyword evidence="2" id="KW-1185">Reference proteome</keyword>